<dbReference type="PANTHER" id="PTHR33545:SF5">
    <property type="entry name" value="UPF0750 MEMBRANE PROTEIN YITT"/>
    <property type="match status" value="1"/>
</dbReference>
<keyword evidence="2" id="KW-1003">Cell membrane</keyword>
<keyword evidence="5 6" id="KW-0472">Membrane</keyword>
<dbReference type="InterPro" id="IPR051461">
    <property type="entry name" value="UPF0750_membrane"/>
</dbReference>
<evidence type="ECO:0000256" key="3">
    <source>
        <dbReference type="ARBA" id="ARBA00022692"/>
    </source>
</evidence>
<accession>A0ABS1H480</accession>
<comment type="subcellular location">
    <subcellularLocation>
        <location evidence="1">Cell membrane</location>
        <topology evidence="1">Multi-pass membrane protein</topology>
    </subcellularLocation>
</comment>
<feature type="transmembrane region" description="Helical" evidence="6">
    <location>
        <begin position="7"/>
        <end position="26"/>
    </location>
</feature>
<keyword evidence="8" id="KW-1185">Reference proteome</keyword>
<evidence type="ECO:0000313" key="8">
    <source>
        <dbReference type="Proteomes" id="UP000618943"/>
    </source>
</evidence>
<keyword evidence="4 6" id="KW-1133">Transmembrane helix</keyword>
<proteinExistence type="predicted"/>
<sequence length="192" mass="20968">MYFLKKSMIVIAGSILVSLGINLFLAPYEVLDGGIIGLGLISNYLWGLKVGFIIILLSIPIFIIAWLHYRDYFYNSLHGLIVSSFFIDILESVDFVVHIDAVYSSILGGILIGLGDGLMLRFKTSTGGTDLIAQFISDKTGINVGSLILFIDSIVILFGGFILSFDTLFLSIITVLVIGMTISVFTKNVVQT</sequence>
<protein>
    <submittedName>
        <fullName evidence="7">YitT family protein</fullName>
    </submittedName>
</protein>
<organism evidence="7 8">
    <name type="scientific">Viridibacillus soli</name>
    <dbReference type="NCBI Taxonomy" id="2798301"/>
    <lineage>
        <taxon>Bacteria</taxon>
        <taxon>Bacillati</taxon>
        <taxon>Bacillota</taxon>
        <taxon>Bacilli</taxon>
        <taxon>Bacillales</taxon>
        <taxon>Caryophanaceae</taxon>
        <taxon>Viridibacillus</taxon>
    </lineage>
</organism>
<keyword evidence="3 6" id="KW-0812">Transmembrane</keyword>
<feature type="transmembrane region" description="Helical" evidence="6">
    <location>
        <begin position="141"/>
        <end position="162"/>
    </location>
</feature>
<feature type="transmembrane region" description="Helical" evidence="6">
    <location>
        <begin position="72"/>
        <end position="90"/>
    </location>
</feature>
<evidence type="ECO:0000256" key="4">
    <source>
        <dbReference type="ARBA" id="ARBA00022989"/>
    </source>
</evidence>
<comment type="caution">
    <text evidence="7">The sequence shown here is derived from an EMBL/GenBank/DDBJ whole genome shotgun (WGS) entry which is preliminary data.</text>
</comment>
<dbReference type="InterPro" id="IPR003740">
    <property type="entry name" value="YitT"/>
</dbReference>
<evidence type="ECO:0000256" key="6">
    <source>
        <dbReference type="SAM" id="Phobius"/>
    </source>
</evidence>
<evidence type="ECO:0000256" key="5">
    <source>
        <dbReference type="ARBA" id="ARBA00023136"/>
    </source>
</evidence>
<feature type="transmembrane region" description="Helical" evidence="6">
    <location>
        <begin position="168"/>
        <end position="186"/>
    </location>
</feature>
<evidence type="ECO:0000256" key="1">
    <source>
        <dbReference type="ARBA" id="ARBA00004651"/>
    </source>
</evidence>
<dbReference type="RefSeq" id="WP_200748181.1">
    <property type="nucleotide sequence ID" value="NZ_JAEOAH010000004.1"/>
</dbReference>
<dbReference type="Pfam" id="PF02588">
    <property type="entry name" value="YitT_membrane"/>
    <property type="match status" value="1"/>
</dbReference>
<gene>
    <name evidence="7" type="ORF">JFL43_04965</name>
</gene>
<dbReference type="PANTHER" id="PTHR33545">
    <property type="entry name" value="UPF0750 MEMBRANE PROTEIN YITT-RELATED"/>
    <property type="match status" value="1"/>
</dbReference>
<evidence type="ECO:0000256" key="2">
    <source>
        <dbReference type="ARBA" id="ARBA00022475"/>
    </source>
</evidence>
<reference evidence="7 8" key="1">
    <citation type="submission" date="2020-12" db="EMBL/GenBank/DDBJ databases">
        <title>YIM B01967 draft genome.</title>
        <authorList>
            <person name="Yan X."/>
        </authorList>
    </citation>
    <scope>NUCLEOTIDE SEQUENCE [LARGE SCALE GENOMIC DNA]</scope>
    <source>
        <strain evidence="7 8">YIM B01967</strain>
    </source>
</reference>
<dbReference type="EMBL" id="JAEOAH010000004">
    <property type="protein sequence ID" value="MBK3494216.1"/>
    <property type="molecule type" value="Genomic_DNA"/>
</dbReference>
<feature type="transmembrane region" description="Helical" evidence="6">
    <location>
        <begin position="46"/>
        <end position="67"/>
    </location>
</feature>
<evidence type="ECO:0000313" key="7">
    <source>
        <dbReference type="EMBL" id="MBK3494216.1"/>
    </source>
</evidence>
<name>A0ABS1H480_9BACL</name>
<dbReference type="Proteomes" id="UP000618943">
    <property type="component" value="Unassembled WGS sequence"/>
</dbReference>
<feature type="transmembrane region" description="Helical" evidence="6">
    <location>
        <begin position="102"/>
        <end position="120"/>
    </location>
</feature>